<dbReference type="Proteomes" id="UP001374584">
    <property type="component" value="Unassembled WGS sequence"/>
</dbReference>
<evidence type="ECO:0000256" key="1">
    <source>
        <dbReference type="ARBA" id="ARBA00009005"/>
    </source>
</evidence>
<dbReference type="InterPro" id="IPR011600">
    <property type="entry name" value="Pept_C14_caspase"/>
</dbReference>
<comment type="caution">
    <text evidence="3">The sequence shown here is derived from an EMBL/GenBank/DDBJ whole genome shotgun (WGS) entry which is preliminary data.</text>
</comment>
<feature type="domain" description="Peptidase C14 caspase" evidence="2">
    <location>
        <begin position="6"/>
        <end position="300"/>
    </location>
</feature>
<dbReference type="Pfam" id="PF00656">
    <property type="entry name" value="Peptidase_C14"/>
    <property type="match status" value="1"/>
</dbReference>
<evidence type="ECO:0000259" key="2">
    <source>
        <dbReference type="Pfam" id="PF00656"/>
    </source>
</evidence>
<dbReference type="AlphaFoldDB" id="A0AAN9NYK4"/>
<dbReference type="PANTHER" id="PTHR48104:SF7">
    <property type="entry name" value="METACASPASE-9"/>
    <property type="match status" value="1"/>
</dbReference>
<comment type="similarity">
    <text evidence="1">Belongs to the peptidase C14B family.</text>
</comment>
<reference evidence="3 4" key="1">
    <citation type="submission" date="2024-01" db="EMBL/GenBank/DDBJ databases">
        <title>The genomes of 5 underutilized Papilionoideae crops provide insights into root nodulation and disease resistanc.</title>
        <authorList>
            <person name="Jiang F."/>
        </authorList>
    </citation>
    <scope>NUCLEOTIDE SEQUENCE [LARGE SCALE GENOMIC DNA]</scope>
    <source>
        <strain evidence="3">JINMINGXINNONG_FW02</strain>
        <tissue evidence="3">Leaves</tissue>
    </source>
</reference>
<dbReference type="InterPro" id="IPR050452">
    <property type="entry name" value="Metacaspase"/>
</dbReference>
<sequence length="317" mass="34409">MEGQKKRLAVLVGCNYPSTSNELHGCINDVLAMKETLVKRFGFDDNDIEVLTDAPNSCKLPTGANIKQALAKMVDGAEAGDVLYFHYSGHGTRIPSKKHGHHFRHEEAIVPCDFNLITDLDFRQLVNRLAKGASLTIISDSCHSGGLIDKEKEQVGPSSSVQKGLILKTTNTLTHKTIPYDSILHHLSSQTKATTTDIGTHMLELFGSDASLRFQTASHAPMEALGPDEGILLSGCQADETSADMNPGAGGGKAYGAFSNAVEMVLREKEGGLSNREVVVRARKVLQGQGFEQHPCLYCSDENADATFLWQPQKTEQ</sequence>
<dbReference type="Gene3D" id="3.40.50.1460">
    <property type="match status" value="1"/>
</dbReference>
<dbReference type="PANTHER" id="PTHR48104">
    <property type="entry name" value="METACASPASE-4"/>
    <property type="match status" value="1"/>
</dbReference>
<proteinExistence type="inferred from homology"/>
<protein>
    <recommendedName>
        <fullName evidence="2">Peptidase C14 caspase domain-containing protein</fullName>
    </recommendedName>
</protein>
<dbReference type="GO" id="GO:0006508">
    <property type="term" value="P:proteolysis"/>
    <property type="evidence" value="ECO:0007669"/>
    <property type="project" value="InterPro"/>
</dbReference>
<dbReference type="EMBL" id="JAYMYR010000002">
    <property type="protein sequence ID" value="KAK7377948.1"/>
    <property type="molecule type" value="Genomic_DNA"/>
</dbReference>
<evidence type="ECO:0000313" key="4">
    <source>
        <dbReference type="Proteomes" id="UP001374584"/>
    </source>
</evidence>
<name>A0AAN9NYK4_PHACN</name>
<gene>
    <name evidence="3" type="ORF">VNO80_03383</name>
</gene>
<dbReference type="GO" id="GO:0005737">
    <property type="term" value="C:cytoplasm"/>
    <property type="evidence" value="ECO:0007669"/>
    <property type="project" value="TreeGrafter"/>
</dbReference>
<keyword evidence="4" id="KW-1185">Reference proteome</keyword>
<dbReference type="SUPFAM" id="SSF52129">
    <property type="entry name" value="Caspase-like"/>
    <property type="match status" value="1"/>
</dbReference>
<dbReference type="GO" id="GO:0004197">
    <property type="term" value="F:cysteine-type endopeptidase activity"/>
    <property type="evidence" value="ECO:0007669"/>
    <property type="project" value="InterPro"/>
</dbReference>
<dbReference type="InterPro" id="IPR029030">
    <property type="entry name" value="Caspase-like_dom_sf"/>
</dbReference>
<accession>A0AAN9NYK4</accession>
<evidence type="ECO:0000313" key="3">
    <source>
        <dbReference type="EMBL" id="KAK7377948.1"/>
    </source>
</evidence>
<organism evidence="3 4">
    <name type="scientific">Phaseolus coccineus</name>
    <name type="common">Scarlet runner bean</name>
    <name type="synonym">Phaseolus multiflorus</name>
    <dbReference type="NCBI Taxonomy" id="3886"/>
    <lineage>
        <taxon>Eukaryota</taxon>
        <taxon>Viridiplantae</taxon>
        <taxon>Streptophyta</taxon>
        <taxon>Embryophyta</taxon>
        <taxon>Tracheophyta</taxon>
        <taxon>Spermatophyta</taxon>
        <taxon>Magnoliopsida</taxon>
        <taxon>eudicotyledons</taxon>
        <taxon>Gunneridae</taxon>
        <taxon>Pentapetalae</taxon>
        <taxon>rosids</taxon>
        <taxon>fabids</taxon>
        <taxon>Fabales</taxon>
        <taxon>Fabaceae</taxon>
        <taxon>Papilionoideae</taxon>
        <taxon>50 kb inversion clade</taxon>
        <taxon>NPAAA clade</taxon>
        <taxon>indigoferoid/millettioid clade</taxon>
        <taxon>Phaseoleae</taxon>
        <taxon>Phaseolus</taxon>
    </lineage>
</organism>